<dbReference type="GO" id="GO:0140664">
    <property type="term" value="F:ATP-dependent DNA damage sensor activity"/>
    <property type="evidence" value="ECO:0007669"/>
    <property type="project" value="InterPro"/>
</dbReference>
<dbReference type="InterPro" id="IPR013632">
    <property type="entry name" value="Rad51_C"/>
</dbReference>
<protein>
    <recommendedName>
        <fullName evidence="2">DNA repair and recombination protein RadB</fullName>
    </recommendedName>
</protein>
<dbReference type="PIRSF" id="PIRSF003336">
    <property type="entry name" value="RadB"/>
    <property type="match status" value="1"/>
</dbReference>
<dbReference type="GO" id="GO:0006310">
    <property type="term" value="P:DNA recombination"/>
    <property type="evidence" value="ECO:0007669"/>
    <property type="project" value="InterPro"/>
</dbReference>
<evidence type="ECO:0000256" key="3">
    <source>
        <dbReference type="ARBA" id="ARBA00022741"/>
    </source>
</evidence>
<evidence type="ECO:0000256" key="2">
    <source>
        <dbReference type="ARBA" id="ARBA00018143"/>
    </source>
</evidence>
<evidence type="ECO:0000256" key="1">
    <source>
        <dbReference type="ARBA" id="ARBA00006876"/>
    </source>
</evidence>
<dbReference type="InterPro" id="IPR003593">
    <property type="entry name" value="AAA+_ATPase"/>
</dbReference>
<comment type="function">
    <text evidence="6">Involved in DNA repair and in homologous recombination. May regulate the cleavage reactions of the branch-structured DNA. Has a very weak ATPase activity that is not stimulated by DNA. Binds DNA but does not promote DNA strands exchange.</text>
</comment>
<dbReference type="Pfam" id="PF08423">
    <property type="entry name" value="Rad51"/>
    <property type="match status" value="1"/>
</dbReference>
<dbReference type="InterPro" id="IPR027417">
    <property type="entry name" value="P-loop_NTPase"/>
</dbReference>
<name>A0A444L6R4_METS7</name>
<dbReference type="AlphaFoldDB" id="A0A444L6R4"/>
<accession>A0A444L6R4</accession>
<dbReference type="PANTHER" id="PTHR22942">
    <property type="entry name" value="RECA/RAD51/RADA DNA STRAND-PAIRING FAMILY MEMBER"/>
    <property type="match status" value="1"/>
</dbReference>
<evidence type="ECO:0000259" key="7">
    <source>
        <dbReference type="PROSITE" id="PS50162"/>
    </source>
</evidence>
<reference evidence="8 9" key="1">
    <citation type="submission" date="2018-12" db="EMBL/GenBank/DDBJ databases">
        <title>The complete genome of the methanogenic archaea of the candidate phylum Verstraetearchaeota, obtained from the metagenome of underground thermal water.</title>
        <authorList>
            <person name="Kadnikov V.V."/>
            <person name="Mardanov A.V."/>
            <person name="Beletsky A.V."/>
            <person name="Karnachuk O.V."/>
            <person name="Ravin N.V."/>
        </authorList>
    </citation>
    <scope>NUCLEOTIDE SEQUENCE [LARGE SCALE GENOMIC DNA]</scope>
    <source>
        <strain evidence="8">Ch88</strain>
    </source>
</reference>
<gene>
    <name evidence="8" type="ORF">Metus_1240</name>
</gene>
<evidence type="ECO:0000313" key="8">
    <source>
        <dbReference type="EMBL" id="RWX73266.1"/>
    </source>
</evidence>
<sequence>MRALEKASKAECEIVGVKGGKKLNRGGTLQTGCADLDSLLDGGLKPGEVVLAFGERGAGKTSLVFQTAASAASSGFGSVIIYSEGRLPLRRLSEISGEGWQQMSERIWIVEVKSFEDQDSVIEMLETSLPPGTSLLALDSATGMYRAELGEYDENIVANKILNRQLAIVKDLARRRSLAVLITSEVRDVPDGSGAVPVASAILTYWSDRVLRLERIHGEVRKALLLKPPPRREALIRLTSRGFSGMGTGND</sequence>
<dbReference type="SMART" id="SM00382">
    <property type="entry name" value="AAA"/>
    <property type="match status" value="1"/>
</dbReference>
<evidence type="ECO:0000313" key="9">
    <source>
        <dbReference type="Proteomes" id="UP000288215"/>
    </source>
</evidence>
<dbReference type="GO" id="GO:0006281">
    <property type="term" value="P:DNA repair"/>
    <property type="evidence" value="ECO:0007669"/>
    <property type="project" value="InterPro"/>
</dbReference>
<dbReference type="GO" id="GO:0005524">
    <property type="term" value="F:ATP binding"/>
    <property type="evidence" value="ECO:0007669"/>
    <property type="project" value="UniProtKB-KW"/>
</dbReference>
<keyword evidence="4" id="KW-0067">ATP-binding</keyword>
<keyword evidence="5" id="KW-0238">DNA-binding</keyword>
<dbReference type="InterPro" id="IPR020588">
    <property type="entry name" value="RecA_ATP-bd"/>
</dbReference>
<comment type="caution">
    <text evidence="8">The sequence shown here is derived from an EMBL/GenBank/DDBJ whole genome shotgun (WGS) entry which is preliminary data.</text>
</comment>
<evidence type="ECO:0000256" key="4">
    <source>
        <dbReference type="ARBA" id="ARBA00022840"/>
    </source>
</evidence>
<dbReference type="PROSITE" id="PS50162">
    <property type="entry name" value="RECA_2"/>
    <property type="match status" value="1"/>
</dbReference>
<dbReference type="SUPFAM" id="SSF52540">
    <property type="entry name" value="P-loop containing nucleoside triphosphate hydrolases"/>
    <property type="match status" value="1"/>
</dbReference>
<evidence type="ECO:0000256" key="6">
    <source>
        <dbReference type="ARBA" id="ARBA00024641"/>
    </source>
</evidence>
<dbReference type="GO" id="GO:0003684">
    <property type="term" value="F:damaged DNA binding"/>
    <property type="evidence" value="ECO:0007669"/>
    <property type="project" value="InterPro"/>
</dbReference>
<proteinExistence type="inferred from homology"/>
<dbReference type="Gene3D" id="3.40.50.300">
    <property type="entry name" value="P-loop containing nucleotide triphosphate hydrolases"/>
    <property type="match status" value="1"/>
</dbReference>
<dbReference type="InterPro" id="IPR011939">
    <property type="entry name" value="DNA_repair_and_recomb_RadB"/>
</dbReference>
<comment type="similarity">
    <text evidence="1">Belongs to the eukaryotic RecA-like protein family. RadB subfamily.</text>
</comment>
<dbReference type="PANTHER" id="PTHR22942:SF47">
    <property type="entry name" value="DNA REPAIR AND RECOMBINATION PROTEIN RADB"/>
    <property type="match status" value="1"/>
</dbReference>
<evidence type="ECO:0000256" key="5">
    <source>
        <dbReference type="ARBA" id="ARBA00023125"/>
    </source>
</evidence>
<dbReference type="EMBL" id="RXGA01000003">
    <property type="protein sequence ID" value="RWX73266.1"/>
    <property type="molecule type" value="Genomic_DNA"/>
</dbReference>
<dbReference type="Proteomes" id="UP000288215">
    <property type="component" value="Unassembled WGS sequence"/>
</dbReference>
<feature type="domain" description="RecA family profile 1" evidence="7">
    <location>
        <begin position="25"/>
        <end position="186"/>
    </location>
</feature>
<organism evidence="8 9">
    <name type="scientific">Methanosuratincola subterraneus</name>
    <dbReference type="NCBI Taxonomy" id="2593994"/>
    <lineage>
        <taxon>Archaea</taxon>
        <taxon>Thermoproteota</taxon>
        <taxon>Methanosuratincolia</taxon>
        <taxon>Candidatus Methanomethylicales</taxon>
        <taxon>Candidatus Methanomethylicaceae</taxon>
        <taxon>Candidatus Methanosuratincola (ex Vanwonterghem et al. 2016)</taxon>
    </lineage>
</organism>
<keyword evidence="3" id="KW-0547">Nucleotide-binding</keyword>